<feature type="region of interest" description="Disordered" evidence="1">
    <location>
        <begin position="102"/>
        <end position="126"/>
    </location>
</feature>
<comment type="caution">
    <text evidence="2">The sequence shown here is derived from an EMBL/GenBank/DDBJ whole genome shotgun (WGS) entry which is preliminary data.</text>
</comment>
<sequence>MKKKTEARLLQSAIMVASGPRPKHIDEHQEVKDPFLFDMNVIKAREEDARVEEVEKFPTRSQRVQQGIFRVPPSLLLQEDEGTKVLEDEVLVLDPTTRKVAMVQESARSEEESDSSHSSSRSLDTDATWETESRFSRYELMMFLMWMKWRKVYVSCLSAS</sequence>
<accession>A0A9D4ZDT4</accession>
<proteinExistence type="predicted"/>
<organism evidence="2 3">
    <name type="scientific">Adiantum capillus-veneris</name>
    <name type="common">Maidenhair fern</name>
    <dbReference type="NCBI Taxonomy" id="13818"/>
    <lineage>
        <taxon>Eukaryota</taxon>
        <taxon>Viridiplantae</taxon>
        <taxon>Streptophyta</taxon>
        <taxon>Embryophyta</taxon>
        <taxon>Tracheophyta</taxon>
        <taxon>Polypodiopsida</taxon>
        <taxon>Polypodiidae</taxon>
        <taxon>Polypodiales</taxon>
        <taxon>Pteridineae</taxon>
        <taxon>Pteridaceae</taxon>
        <taxon>Vittarioideae</taxon>
        <taxon>Adiantum</taxon>
    </lineage>
</organism>
<dbReference type="Proteomes" id="UP000886520">
    <property type="component" value="Chromosome 15"/>
</dbReference>
<protein>
    <submittedName>
        <fullName evidence="2">Uncharacterized protein</fullName>
    </submittedName>
</protein>
<reference evidence="2" key="1">
    <citation type="submission" date="2021-01" db="EMBL/GenBank/DDBJ databases">
        <title>Adiantum capillus-veneris genome.</title>
        <authorList>
            <person name="Fang Y."/>
            <person name="Liao Q."/>
        </authorList>
    </citation>
    <scope>NUCLEOTIDE SEQUENCE</scope>
    <source>
        <strain evidence="2">H3</strain>
        <tissue evidence="2">Leaf</tissue>
    </source>
</reference>
<dbReference type="EMBL" id="JABFUD020000015">
    <property type="protein sequence ID" value="KAI5069745.1"/>
    <property type="molecule type" value="Genomic_DNA"/>
</dbReference>
<evidence type="ECO:0000256" key="1">
    <source>
        <dbReference type="SAM" id="MobiDB-lite"/>
    </source>
</evidence>
<evidence type="ECO:0000313" key="2">
    <source>
        <dbReference type="EMBL" id="KAI5069745.1"/>
    </source>
</evidence>
<gene>
    <name evidence="2" type="ORF">GOP47_0016046</name>
</gene>
<dbReference type="AlphaFoldDB" id="A0A9D4ZDT4"/>
<evidence type="ECO:0000313" key="3">
    <source>
        <dbReference type="Proteomes" id="UP000886520"/>
    </source>
</evidence>
<name>A0A9D4ZDT4_ADICA</name>
<keyword evidence="3" id="KW-1185">Reference proteome</keyword>